<keyword evidence="4" id="KW-1185">Reference proteome</keyword>
<accession>A0A8H7EBR0</accession>
<dbReference type="EMBL" id="JAACFV010000003">
    <property type="protein sequence ID" value="KAF7514016.1"/>
    <property type="molecule type" value="Genomic_DNA"/>
</dbReference>
<protein>
    <recommendedName>
        <fullName evidence="2">Domain of unknown function at the cortex 1 domain-containing protein</fullName>
    </recommendedName>
</protein>
<feature type="region of interest" description="Disordered" evidence="1">
    <location>
        <begin position="331"/>
        <end position="377"/>
    </location>
</feature>
<sequence length="377" mass="42447">MSHETSSPTSSNPPDELPSPTTKNKHAQNYRLRVTAGLSYDTGTHVVVPVNAPQTLHLDSDHMLLSIAVRIKKFTGLPASLPTTSPYFTHPLHLSDQYSISFSFIPKADIPGNDLIFGNNFDRPIRDRLPPGFNQAFKIVKWFIDPGLEGDPYADRPYLYGPALSSWNILRIGEKIFEPQKSKSHGDAEEEDSPSTKEAEQTEDTDAWEIPNVESFHETIVEEGAEGSGAEVRSTLSIPPDSSGRKRHFLTESNREKFIFEAGRLYQSDFGNSYLDFNDFSLKLPGFRLDVIKYVDEKTHELRYVLKNRTTDDIYAVVLFSLLFGDERDEIGQRDHPPLDEEAPKAEEAVTEKIDNTSRAEDLEFGDEKPPGEDDVD</sequence>
<dbReference type="Proteomes" id="UP000606974">
    <property type="component" value="Unassembled WGS sequence"/>
</dbReference>
<evidence type="ECO:0000256" key="1">
    <source>
        <dbReference type="SAM" id="MobiDB-lite"/>
    </source>
</evidence>
<evidence type="ECO:0000259" key="2">
    <source>
        <dbReference type="Pfam" id="PF08588"/>
    </source>
</evidence>
<dbReference type="PANTHER" id="PTHR34826">
    <property type="entry name" value="UPF0590 PROTEIN C409.17C"/>
    <property type="match status" value="1"/>
</dbReference>
<organism evidence="3 4">
    <name type="scientific">Endocarpon pusillum</name>
    <dbReference type="NCBI Taxonomy" id="364733"/>
    <lineage>
        <taxon>Eukaryota</taxon>
        <taxon>Fungi</taxon>
        <taxon>Dikarya</taxon>
        <taxon>Ascomycota</taxon>
        <taxon>Pezizomycotina</taxon>
        <taxon>Eurotiomycetes</taxon>
        <taxon>Chaetothyriomycetidae</taxon>
        <taxon>Verrucariales</taxon>
        <taxon>Verrucariaceae</taxon>
        <taxon>Endocarpon</taxon>
    </lineage>
</organism>
<proteinExistence type="predicted"/>
<evidence type="ECO:0000313" key="3">
    <source>
        <dbReference type="EMBL" id="KAF7514016.1"/>
    </source>
</evidence>
<dbReference type="InterPro" id="IPR013897">
    <property type="entry name" value="Duc1"/>
</dbReference>
<feature type="region of interest" description="Disordered" evidence="1">
    <location>
        <begin position="1"/>
        <end position="28"/>
    </location>
</feature>
<comment type="caution">
    <text evidence="3">The sequence shown here is derived from an EMBL/GenBank/DDBJ whole genome shotgun (WGS) entry which is preliminary data.</text>
</comment>
<feature type="compositionally biased region" description="Polar residues" evidence="1">
    <location>
        <begin position="1"/>
        <end position="13"/>
    </location>
</feature>
<dbReference type="AlphaFoldDB" id="A0A8H7EBR0"/>
<evidence type="ECO:0000313" key="4">
    <source>
        <dbReference type="Proteomes" id="UP000606974"/>
    </source>
</evidence>
<gene>
    <name evidence="3" type="ORF">GJ744_006630</name>
</gene>
<feature type="region of interest" description="Disordered" evidence="1">
    <location>
        <begin position="180"/>
        <end position="209"/>
    </location>
</feature>
<dbReference type="PANTHER" id="PTHR34826:SF2">
    <property type="entry name" value="UPF0590 PROTEIN C409.17C"/>
    <property type="match status" value="1"/>
</dbReference>
<feature type="domain" description="Domain of unknown function at the cortex 1" evidence="2">
    <location>
        <begin position="31"/>
        <end position="322"/>
    </location>
</feature>
<dbReference type="Pfam" id="PF08588">
    <property type="entry name" value="Duc1"/>
    <property type="match status" value="1"/>
</dbReference>
<name>A0A8H7EBR0_9EURO</name>
<reference evidence="3" key="1">
    <citation type="submission" date="2020-02" db="EMBL/GenBank/DDBJ databases">
        <authorList>
            <person name="Palmer J.M."/>
        </authorList>
    </citation>
    <scope>NUCLEOTIDE SEQUENCE</scope>
    <source>
        <strain evidence="3">EPUS1.4</strain>
        <tissue evidence="3">Thallus</tissue>
    </source>
</reference>
<dbReference type="OrthoDB" id="2119945at2759"/>
<feature type="region of interest" description="Disordered" evidence="1">
    <location>
        <begin position="224"/>
        <end position="247"/>
    </location>
</feature>